<evidence type="ECO:0000256" key="2">
    <source>
        <dbReference type="ARBA" id="ARBA00022448"/>
    </source>
</evidence>
<name>A0A317MRS9_9GAMM</name>
<keyword evidence="6 7" id="KW-0472">Membrane</keyword>
<dbReference type="AlphaFoldDB" id="A0A317MRS9"/>
<dbReference type="PROSITE" id="PS51202">
    <property type="entry name" value="RCK_C"/>
    <property type="match status" value="2"/>
</dbReference>
<evidence type="ECO:0000313" key="9">
    <source>
        <dbReference type="EMBL" id="PWV59586.1"/>
    </source>
</evidence>
<comment type="subcellular location">
    <subcellularLocation>
        <location evidence="1">Membrane</location>
        <topology evidence="1">Multi-pass membrane protein</topology>
    </subcellularLocation>
</comment>
<feature type="domain" description="RCK C-terminal" evidence="8">
    <location>
        <begin position="299"/>
        <end position="385"/>
    </location>
</feature>
<keyword evidence="10" id="KW-1185">Reference proteome</keyword>
<dbReference type="EMBL" id="QGTJ01000010">
    <property type="protein sequence ID" value="PWV59586.1"/>
    <property type="molecule type" value="Genomic_DNA"/>
</dbReference>
<evidence type="ECO:0000256" key="1">
    <source>
        <dbReference type="ARBA" id="ARBA00004141"/>
    </source>
</evidence>
<dbReference type="GO" id="GO:0006813">
    <property type="term" value="P:potassium ion transport"/>
    <property type="evidence" value="ECO:0007669"/>
    <property type="project" value="InterPro"/>
</dbReference>
<feature type="transmembrane region" description="Helical" evidence="7">
    <location>
        <begin position="493"/>
        <end position="519"/>
    </location>
</feature>
<dbReference type="Pfam" id="PF02080">
    <property type="entry name" value="TrkA_C"/>
    <property type="match status" value="2"/>
</dbReference>
<dbReference type="RefSeq" id="WP_110019635.1">
    <property type="nucleotide sequence ID" value="NZ_QGTJ01000010.1"/>
</dbReference>
<accession>A0A317MRS9</accession>
<dbReference type="InterPro" id="IPR036721">
    <property type="entry name" value="RCK_C_sf"/>
</dbReference>
<feature type="transmembrane region" description="Helical" evidence="7">
    <location>
        <begin position="402"/>
        <end position="419"/>
    </location>
</feature>
<dbReference type="PANTHER" id="PTHR43652">
    <property type="entry name" value="BASIC AMINO ACID ANTIPORTER YFCC-RELATED"/>
    <property type="match status" value="1"/>
</dbReference>
<reference evidence="9 10" key="1">
    <citation type="submission" date="2018-05" db="EMBL/GenBank/DDBJ databases">
        <title>Genomic Encyclopedia of Type Strains, Phase IV (KMG-IV): sequencing the most valuable type-strain genomes for metagenomic binning, comparative biology and taxonomic classification.</title>
        <authorList>
            <person name="Goeker M."/>
        </authorList>
    </citation>
    <scope>NUCLEOTIDE SEQUENCE [LARGE SCALE GENOMIC DNA]</scope>
    <source>
        <strain evidence="9 10">DSM 23606</strain>
    </source>
</reference>
<keyword evidence="4" id="KW-0677">Repeat</keyword>
<protein>
    <submittedName>
        <fullName evidence="9">Di/tricarboxylate transporter</fullName>
    </submittedName>
</protein>
<keyword evidence="3 7" id="KW-0812">Transmembrane</keyword>
<feature type="transmembrane region" description="Helical" evidence="7">
    <location>
        <begin position="33"/>
        <end position="51"/>
    </location>
</feature>
<keyword evidence="2" id="KW-0813">Transport</keyword>
<proteinExistence type="predicted"/>
<feature type="transmembrane region" description="Helical" evidence="7">
    <location>
        <begin position="571"/>
        <end position="591"/>
    </location>
</feature>
<dbReference type="PANTHER" id="PTHR43652:SF2">
    <property type="entry name" value="BASIC AMINO ACID ANTIPORTER YFCC-RELATED"/>
    <property type="match status" value="1"/>
</dbReference>
<dbReference type="FunFam" id="3.30.70.1450:FF:000009">
    <property type="entry name" value="SLC13 family permease"/>
    <property type="match status" value="1"/>
</dbReference>
<sequence length="593" mass="63304">MDHIVLGWQAWLTVAVVLWTLLMLAVSRVGPDMILAAAMTVLLVSGVLKPAEALSGFSNSGVLTVAVLFVVVAGLRETGGIQWLASLVLGKPGSLAIAQLRLISTSSVLSAFVNNTPIVAMLTPAVQEWSRRAGHAASRLLLPLDYATILGGLCTLIGTSTNLIVNGLIAQQGLDPLGMFDPMRVGLPCALVGGIYLMTVGRRLLPARRSAVEQSQNAREYTVEMIVEDGGPLVGVSVEEAGLRSLPHLYLVEIGREGRLISPVTPQEVLRGGDRLVFAGIVDSLLDLRRLRGLRVATDQVFKLEARHNQRCLIEAVVSPMSPCVGRTIRDVRFRNRYGGAVIAVSRQGSRVQQKLGDIELQPGDTLLVEAAPHFVRHHRYSRDFLLISQVDDSMVPDHSRAPVALSILAALVVGTTVFDVNTLYGALLAAAAMILAGCVNQGQARRSIDYQLIVIIACSFALGAAVEKTQVAALVAQLMMHMVGSDPWMTLVIVYLITVLATELLTNNAAAVLMFPIGVAAARQMGVSEFPFVMSIMVGASAGFISPIGYQTHLMVMGPGGYRFGDFVRVGGPLSVLVGVTAVLVAPFVWPF</sequence>
<dbReference type="InterPro" id="IPR006037">
    <property type="entry name" value="RCK_C"/>
</dbReference>
<dbReference type="Gene3D" id="3.30.70.1450">
    <property type="entry name" value="Regulator of K+ conductance, C-terminal domain"/>
    <property type="match status" value="2"/>
</dbReference>
<keyword evidence="5 7" id="KW-1133">Transmembrane helix</keyword>
<evidence type="ECO:0000256" key="3">
    <source>
        <dbReference type="ARBA" id="ARBA00022692"/>
    </source>
</evidence>
<comment type="caution">
    <text evidence="9">The sequence shown here is derived from an EMBL/GenBank/DDBJ whole genome shotgun (WGS) entry which is preliminary data.</text>
</comment>
<dbReference type="GO" id="GO:0008324">
    <property type="term" value="F:monoatomic cation transmembrane transporter activity"/>
    <property type="evidence" value="ECO:0007669"/>
    <property type="project" value="InterPro"/>
</dbReference>
<evidence type="ECO:0000313" key="10">
    <source>
        <dbReference type="Proteomes" id="UP000246569"/>
    </source>
</evidence>
<feature type="transmembrane region" description="Helical" evidence="7">
    <location>
        <begin position="140"/>
        <end position="165"/>
    </location>
</feature>
<gene>
    <name evidence="9" type="ORF">C7443_110134</name>
</gene>
<evidence type="ECO:0000256" key="7">
    <source>
        <dbReference type="SAM" id="Phobius"/>
    </source>
</evidence>
<dbReference type="Pfam" id="PF03600">
    <property type="entry name" value="CitMHS"/>
    <property type="match status" value="1"/>
</dbReference>
<evidence type="ECO:0000256" key="4">
    <source>
        <dbReference type="ARBA" id="ARBA00022737"/>
    </source>
</evidence>
<dbReference type="GO" id="GO:0005886">
    <property type="term" value="C:plasma membrane"/>
    <property type="evidence" value="ECO:0007669"/>
    <property type="project" value="TreeGrafter"/>
</dbReference>
<dbReference type="OrthoDB" id="9809303at2"/>
<feature type="transmembrane region" description="Helical" evidence="7">
    <location>
        <begin position="185"/>
        <end position="205"/>
    </location>
</feature>
<feature type="transmembrane region" description="Helical" evidence="7">
    <location>
        <begin position="531"/>
        <end position="551"/>
    </location>
</feature>
<dbReference type="InterPro" id="IPR051679">
    <property type="entry name" value="DASS-Related_Transporters"/>
</dbReference>
<evidence type="ECO:0000256" key="5">
    <source>
        <dbReference type="ARBA" id="ARBA00022989"/>
    </source>
</evidence>
<evidence type="ECO:0000256" key="6">
    <source>
        <dbReference type="ARBA" id="ARBA00023136"/>
    </source>
</evidence>
<feature type="transmembrane region" description="Helical" evidence="7">
    <location>
        <begin position="6"/>
        <end position="26"/>
    </location>
</feature>
<feature type="transmembrane region" description="Helical" evidence="7">
    <location>
        <begin position="425"/>
        <end position="441"/>
    </location>
</feature>
<dbReference type="InterPro" id="IPR004680">
    <property type="entry name" value="Cit_transptr-like_dom"/>
</dbReference>
<feature type="transmembrane region" description="Helical" evidence="7">
    <location>
        <begin position="57"/>
        <end position="75"/>
    </location>
</feature>
<dbReference type="Proteomes" id="UP000246569">
    <property type="component" value="Unassembled WGS sequence"/>
</dbReference>
<feature type="domain" description="RCK C-terminal" evidence="8">
    <location>
        <begin position="210"/>
        <end position="294"/>
    </location>
</feature>
<dbReference type="SUPFAM" id="SSF116726">
    <property type="entry name" value="TrkA C-terminal domain-like"/>
    <property type="match status" value="2"/>
</dbReference>
<organism evidence="9 10">
    <name type="scientific">Plasticicumulans acidivorans</name>
    <dbReference type="NCBI Taxonomy" id="886464"/>
    <lineage>
        <taxon>Bacteria</taxon>
        <taxon>Pseudomonadati</taxon>
        <taxon>Pseudomonadota</taxon>
        <taxon>Gammaproteobacteria</taxon>
        <taxon>Candidatus Competibacteraceae</taxon>
        <taxon>Plasticicumulans</taxon>
    </lineage>
</organism>
<feature type="transmembrane region" description="Helical" evidence="7">
    <location>
        <begin position="453"/>
        <end position="481"/>
    </location>
</feature>
<evidence type="ECO:0000259" key="8">
    <source>
        <dbReference type="PROSITE" id="PS51202"/>
    </source>
</evidence>